<evidence type="ECO:0000256" key="1">
    <source>
        <dbReference type="SAM" id="Coils"/>
    </source>
</evidence>
<dbReference type="EMBL" id="JAAAHW010004122">
    <property type="protein sequence ID" value="KAF9978468.1"/>
    <property type="molecule type" value="Genomic_DNA"/>
</dbReference>
<protein>
    <submittedName>
        <fullName evidence="3">Uncharacterized protein</fullName>
    </submittedName>
</protein>
<evidence type="ECO:0000256" key="2">
    <source>
        <dbReference type="SAM" id="MobiDB-lite"/>
    </source>
</evidence>
<feature type="compositionally biased region" description="Polar residues" evidence="2">
    <location>
        <begin position="45"/>
        <end position="60"/>
    </location>
</feature>
<feature type="region of interest" description="Disordered" evidence="2">
    <location>
        <begin position="470"/>
        <end position="500"/>
    </location>
</feature>
<dbReference type="AlphaFoldDB" id="A0A9P6JH72"/>
<evidence type="ECO:0000313" key="4">
    <source>
        <dbReference type="Proteomes" id="UP000749646"/>
    </source>
</evidence>
<feature type="region of interest" description="Disordered" evidence="2">
    <location>
        <begin position="106"/>
        <end position="125"/>
    </location>
</feature>
<feature type="compositionally biased region" description="Low complexity" evidence="2">
    <location>
        <begin position="486"/>
        <end position="495"/>
    </location>
</feature>
<keyword evidence="1" id="KW-0175">Coiled coil</keyword>
<feature type="compositionally biased region" description="Low complexity" evidence="2">
    <location>
        <begin position="16"/>
        <end position="26"/>
    </location>
</feature>
<dbReference type="Proteomes" id="UP000749646">
    <property type="component" value="Unassembled WGS sequence"/>
</dbReference>
<name>A0A9P6JH72_9FUNG</name>
<keyword evidence="4" id="KW-1185">Reference proteome</keyword>
<sequence>MGSIRASPLKGLGKESTTTHSSTSSTPISDMQQQKGPKHKVLDQKLTSTDTLATANTPDSTDVDKVDREKRLSKLEADVHKGLMRTASIESFISVRSSTGTAIPLAQQAKSQRHQNGNPGLSEQQKLANKLRDRINNLNVENKRLHKELSYLSLNMRQQQAEKQRRVGKLEELLDMHENTANQKMDDANTDEGQARIRKVIQGLLVRIRTKEAEAEFYHNAYLEKVLELDQMAVASVKNHVPENNSEDAQSQPGVDGLAAIGAPVNSIEALEARVKELERNNMETAFRLAAEQRRAQNAETESATLVREKLTLARMLEDQVDQLQSKLSAAEIARAKLQDENNALRQQDSKDQQQHSSPQGERGQSPLHTAQESANNTANAESMATMRTRMLSLTRQRDQLRVQLEEAFQIQLVMQDRPAGGAPEWTVDDYKRLEKALEEKSSELSVWKERAVALEKVVERIRMIKDKPEPTGLSLERSSTRDSDSVASASSASGRSHHHTLEELDQVVLRLEQRLERRDQELQEVVLEAKRQSDQRLEAWKTKWVQVVQRKNAEIQRFQVELESLMAAVDRDRARMAASMNK</sequence>
<proteinExistence type="predicted"/>
<organism evidence="3 4">
    <name type="scientific">Modicella reniformis</name>
    <dbReference type="NCBI Taxonomy" id="1440133"/>
    <lineage>
        <taxon>Eukaryota</taxon>
        <taxon>Fungi</taxon>
        <taxon>Fungi incertae sedis</taxon>
        <taxon>Mucoromycota</taxon>
        <taxon>Mortierellomycotina</taxon>
        <taxon>Mortierellomycetes</taxon>
        <taxon>Mortierellales</taxon>
        <taxon>Mortierellaceae</taxon>
        <taxon>Modicella</taxon>
    </lineage>
</organism>
<dbReference type="OrthoDB" id="2157184at2759"/>
<feature type="region of interest" description="Disordered" evidence="2">
    <location>
        <begin position="344"/>
        <end position="381"/>
    </location>
</feature>
<accession>A0A9P6JH72</accession>
<feature type="compositionally biased region" description="Polar residues" evidence="2">
    <location>
        <begin position="108"/>
        <end position="125"/>
    </location>
</feature>
<comment type="caution">
    <text evidence="3">The sequence shown here is derived from an EMBL/GenBank/DDBJ whole genome shotgun (WGS) entry which is preliminary data.</text>
</comment>
<evidence type="ECO:0000313" key="3">
    <source>
        <dbReference type="EMBL" id="KAF9978468.1"/>
    </source>
</evidence>
<feature type="region of interest" description="Disordered" evidence="2">
    <location>
        <begin position="1"/>
        <end position="66"/>
    </location>
</feature>
<feature type="compositionally biased region" description="Polar residues" evidence="2">
    <location>
        <begin position="367"/>
        <end position="381"/>
    </location>
</feature>
<reference evidence="3" key="1">
    <citation type="journal article" date="2020" name="Fungal Divers.">
        <title>Resolving the Mortierellaceae phylogeny through synthesis of multi-gene phylogenetics and phylogenomics.</title>
        <authorList>
            <person name="Vandepol N."/>
            <person name="Liber J."/>
            <person name="Desiro A."/>
            <person name="Na H."/>
            <person name="Kennedy M."/>
            <person name="Barry K."/>
            <person name="Grigoriev I.V."/>
            <person name="Miller A.N."/>
            <person name="O'Donnell K."/>
            <person name="Stajich J.E."/>
            <person name="Bonito G."/>
        </authorList>
    </citation>
    <scope>NUCLEOTIDE SEQUENCE</scope>
    <source>
        <strain evidence="3">MES-2147</strain>
    </source>
</reference>
<gene>
    <name evidence="3" type="ORF">BGZ65_006988</name>
</gene>
<feature type="coiled-coil region" evidence="1">
    <location>
        <begin position="502"/>
        <end position="569"/>
    </location>
</feature>